<evidence type="ECO:0000313" key="2">
    <source>
        <dbReference type="EMBL" id="CAD0202630.1"/>
    </source>
</evidence>
<sequence>MPLSLYGGEKGREEQLAKSSSLSSVDEEVEEDEEDDEDDEESDELVELDESESLPESSEVVVEVEVEVELRQRYPILFEHLPYLQYGYSPLHSILLPRLFRLQWRAVVHERHMALP</sequence>
<name>A0A9N8KUA4_CHRIL</name>
<reference evidence="2" key="1">
    <citation type="submission" date="2021-12" db="EMBL/GenBank/DDBJ databases">
        <authorList>
            <person name="King R."/>
        </authorList>
    </citation>
    <scope>NUCLEOTIDE SEQUENCE</scope>
</reference>
<gene>
    <name evidence="2" type="ORF">CINC_LOCUS4291</name>
</gene>
<proteinExistence type="predicted"/>
<accession>A0A9N8KUA4</accession>
<feature type="compositionally biased region" description="Acidic residues" evidence="1">
    <location>
        <begin position="25"/>
        <end position="53"/>
    </location>
</feature>
<evidence type="ECO:0000256" key="1">
    <source>
        <dbReference type="SAM" id="MobiDB-lite"/>
    </source>
</evidence>
<dbReference type="AlphaFoldDB" id="A0A9N8KUA4"/>
<dbReference type="EMBL" id="LR824020">
    <property type="protein sequence ID" value="CAD0202630.1"/>
    <property type="molecule type" value="Genomic_DNA"/>
</dbReference>
<protein>
    <submittedName>
        <fullName evidence="2">Uncharacterized protein</fullName>
    </submittedName>
</protein>
<keyword evidence="3" id="KW-1185">Reference proteome</keyword>
<dbReference type="Proteomes" id="UP001154114">
    <property type="component" value="Chromosome 17"/>
</dbReference>
<evidence type="ECO:0000313" key="3">
    <source>
        <dbReference type="Proteomes" id="UP001154114"/>
    </source>
</evidence>
<organism evidence="2 3">
    <name type="scientific">Chrysodeixis includens</name>
    <name type="common">Soybean looper</name>
    <name type="synonym">Pseudoplusia includens</name>
    <dbReference type="NCBI Taxonomy" id="689277"/>
    <lineage>
        <taxon>Eukaryota</taxon>
        <taxon>Metazoa</taxon>
        <taxon>Ecdysozoa</taxon>
        <taxon>Arthropoda</taxon>
        <taxon>Hexapoda</taxon>
        <taxon>Insecta</taxon>
        <taxon>Pterygota</taxon>
        <taxon>Neoptera</taxon>
        <taxon>Endopterygota</taxon>
        <taxon>Lepidoptera</taxon>
        <taxon>Glossata</taxon>
        <taxon>Ditrysia</taxon>
        <taxon>Noctuoidea</taxon>
        <taxon>Noctuidae</taxon>
        <taxon>Plusiinae</taxon>
        <taxon>Chrysodeixis</taxon>
    </lineage>
</organism>
<feature type="region of interest" description="Disordered" evidence="1">
    <location>
        <begin position="1"/>
        <end position="59"/>
    </location>
</feature>